<dbReference type="GO" id="GO:0006412">
    <property type="term" value="P:translation"/>
    <property type="evidence" value="ECO:0007669"/>
    <property type="project" value="InterPro"/>
</dbReference>
<name>A0A7R9E0R7_9NEOP</name>
<gene>
    <name evidence="8" type="ORF">TMSB3V08_LOCUS2236</name>
</gene>
<keyword evidence="4" id="KW-0496">Mitochondrion</keyword>
<evidence type="ECO:0000256" key="7">
    <source>
        <dbReference type="ARBA" id="ARBA00082711"/>
    </source>
</evidence>
<dbReference type="PANTHER" id="PTHR10746:SF6">
    <property type="entry name" value="LARGE RIBOSOMAL SUBUNIT PROTEIN UL4M"/>
    <property type="match status" value="1"/>
</dbReference>
<evidence type="ECO:0000256" key="2">
    <source>
        <dbReference type="ARBA" id="ARBA00010528"/>
    </source>
</evidence>
<evidence type="ECO:0000256" key="5">
    <source>
        <dbReference type="ARBA" id="ARBA00023274"/>
    </source>
</evidence>
<dbReference type="Pfam" id="PF00573">
    <property type="entry name" value="Ribosomal_L4"/>
    <property type="match status" value="1"/>
</dbReference>
<keyword evidence="5" id="KW-0687">Ribonucleoprotein</keyword>
<dbReference type="Gene3D" id="3.40.1370.10">
    <property type="match status" value="1"/>
</dbReference>
<evidence type="ECO:0000256" key="3">
    <source>
        <dbReference type="ARBA" id="ARBA00022980"/>
    </source>
</evidence>
<dbReference type="NCBIfam" id="TIGR03953">
    <property type="entry name" value="rplD_bact"/>
    <property type="match status" value="1"/>
</dbReference>
<dbReference type="GO" id="GO:0003735">
    <property type="term" value="F:structural constituent of ribosome"/>
    <property type="evidence" value="ECO:0007669"/>
    <property type="project" value="InterPro"/>
</dbReference>
<proteinExistence type="inferred from homology"/>
<dbReference type="GO" id="GO:0005840">
    <property type="term" value="C:ribosome"/>
    <property type="evidence" value="ECO:0007669"/>
    <property type="project" value="UniProtKB-KW"/>
</dbReference>
<comment type="similarity">
    <text evidence="2">Belongs to the universal ribosomal protein uL4 family.</text>
</comment>
<dbReference type="InterPro" id="IPR013005">
    <property type="entry name" value="Ribosomal_uL4-like"/>
</dbReference>
<organism evidence="8">
    <name type="scientific">Timema monikensis</name>
    <dbReference type="NCBI Taxonomy" id="170555"/>
    <lineage>
        <taxon>Eukaryota</taxon>
        <taxon>Metazoa</taxon>
        <taxon>Ecdysozoa</taxon>
        <taxon>Arthropoda</taxon>
        <taxon>Hexapoda</taxon>
        <taxon>Insecta</taxon>
        <taxon>Pterygota</taxon>
        <taxon>Neoptera</taxon>
        <taxon>Polyneoptera</taxon>
        <taxon>Phasmatodea</taxon>
        <taxon>Timematodea</taxon>
        <taxon>Timematoidea</taxon>
        <taxon>Timematidae</taxon>
        <taxon>Timema</taxon>
    </lineage>
</organism>
<dbReference type="GO" id="GO:1990904">
    <property type="term" value="C:ribonucleoprotein complex"/>
    <property type="evidence" value="ECO:0007669"/>
    <property type="project" value="UniProtKB-KW"/>
</dbReference>
<reference evidence="8" key="1">
    <citation type="submission" date="2020-11" db="EMBL/GenBank/DDBJ databases">
        <authorList>
            <person name="Tran Van P."/>
        </authorList>
    </citation>
    <scope>NUCLEOTIDE SEQUENCE</scope>
</reference>
<dbReference type="PANTHER" id="PTHR10746">
    <property type="entry name" value="50S RIBOSOMAL PROTEIN L4"/>
    <property type="match status" value="1"/>
</dbReference>
<evidence type="ECO:0000256" key="4">
    <source>
        <dbReference type="ARBA" id="ARBA00023128"/>
    </source>
</evidence>
<dbReference type="GO" id="GO:0005743">
    <property type="term" value="C:mitochondrial inner membrane"/>
    <property type="evidence" value="ECO:0007669"/>
    <property type="project" value="UniProtKB-ARBA"/>
</dbReference>
<evidence type="ECO:0000313" key="8">
    <source>
        <dbReference type="EMBL" id="CAD7425321.1"/>
    </source>
</evidence>
<accession>A0A7R9E0R7</accession>
<dbReference type="InterPro" id="IPR023574">
    <property type="entry name" value="Ribosomal_uL4_dom_sf"/>
</dbReference>
<dbReference type="FunFam" id="3.40.1370.10:FF:000005">
    <property type="entry name" value="39S ribosomal protein L4, mitochondrial"/>
    <property type="match status" value="1"/>
</dbReference>
<sequence>MLSNNVVPRLTNCSLVIKRFNSTTSSMVQEHVEDLSEPPPSRHVSTIPSRKLAFFPPFQAPRQVWVENLDTQEEHKLGIIDLHPDVFAADPRIDIIHKNMVWQRNYRFVSYAHTKTRAEVHGGGRKPWPQKGMGKARHGSIRSPLWRGGGVAHGPRSPTPHFYMLPFYVRVRGLTSMLSVKLAQDDLHIVDSIDIPTDDPQYIEGLIESRNWGPSVLIIDNTDIMPRNISAATDEVKHVNLMPVYGLNVYSMLKHDTLVLTMAAVDQLEEKLLFHLNRTDTSVQKKFSTSFPFFSRREYNTDWTIAAWREIGNGHLDTDVACFLLHNTDAVAWILQLPVQT</sequence>
<protein>
    <recommendedName>
        <fullName evidence="6">Large ribosomal subunit protein uL4m</fullName>
    </recommendedName>
    <alternativeName>
        <fullName evidence="7">39S ribosomal protein L4, mitochondrial</fullName>
    </alternativeName>
</protein>
<evidence type="ECO:0000256" key="1">
    <source>
        <dbReference type="ARBA" id="ARBA00004173"/>
    </source>
</evidence>
<dbReference type="InterPro" id="IPR002136">
    <property type="entry name" value="Ribosomal_uL4"/>
</dbReference>
<keyword evidence="3" id="KW-0689">Ribosomal protein</keyword>
<dbReference type="AlphaFoldDB" id="A0A7R9E0R7"/>
<comment type="subcellular location">
    <subcellularLocation>
        <location evidence="1">Mitochondrion</location>
    </subcellularLocation>
</comment>
<evidence type="ECO:0000256" key="6">
    <source>
        <dbReference type="ARBA" id="ARBA00040565"/>
    </source>
</evidence>
<dbReference type="SUPFAM" id="SSF52166">
    <property type="entry name" value="Ribosomal protein L4"/>
    <property type="match status" value="1"/>
</dbReference>
<dbReference type="EMBL" id="OB792923">
    <property type="protein sequence ID" value="CAD7425321.1"/>
    <property type="molecule type" value="Genomic_DNA"/>
</dbReference>